<proteinExistence type="predicted"/>
<name>A0A0J7K648_LASNI</name>
<comment type="caution">
    <text evidence="1">The sequence shown here is derived from an EMBL/GenBank/DDBJ whole genome shotgun (WGS) entry which is preliminary data.</text>
</comment>
<dbReference type="EMBL" id="LBMM01013043">
    <property type="protein sequence ID" value="KMQ85847.1"/>
    <property type="molecule type" value="Genomic_DNA"/>
</dbReference>
<evidence type="ECO:0000313" key="2">
    <source>
        <dbReference type="Proteomes" id="UP000036403"/>
    </source>
</evidence>
<organism evidence="1 2">
    <name type="scientific">Lasius niger</name>
    <name type="common">Black garden ant</name>
    <dbReference type="NCBI Taxonomy" id="67767"/>
    <lineage>
        <taxon>Eukaryota</taxon>
        <taxon>Metazoa</taxon>
        <taxon>Ecdysozoa</taxon>
        <taxon>Arthropoda</taxon>
        <taxon>Hexapoda</taxon>
        <taxon>Insecta</taxon>
        <taxon>Pterygota</taxon>
        <taxon>Neoptera</taxon>
        <taxon>Endopterygota</taxon>
        <taxon>Hymenoptera</taxon>
        <taxon>Apocrita</taxon>
        <taxon>Aculeata</taxon>
        <taxon>Formicoidea</taxon>
        <taxon>Formicidae</taxon>
        <taxon>Formicinae</taxon>
        <taxon>Lasius</taxon>
        <taxon>Lasius</taxon>
    </lineage>
</organism>
<dbReference type="PaxDb" id="67767-A0A0J7K648"/>
<reference evidence="1 2" key="1">
    <citation type="submission" date="2015-04" db="EMBL/GenBank/DDBJ databases">
        <title>Lasius niger genome sequencing.</title>
        <authorList>
            <person name="Konorov E.A."/>
            <person name="Nikitin M.A."/>
            <person name="Kirill M.V."/>
            <person name="Chang P."/>
        </authorList>
    </citation>
    <scope>NUCLEOTIDE SEQUENCE [LARGE SCALE GENOMIC DNA]</scope>
    <source>
        <tissue evidence="1">Whole</tissue>
    </source>
</reference>
<sequence length="151" mass="18080">MTLDAKLRWKEHVKKKREKLGLKYKKMYWLLGRRSQLSIHNKLLLYQQTLKPIWTYDIQLLGCAKPSNVQCIQTFQNRVLRNIVAALWYSRNCDIHRDLQVNTVADEIKKFARKHDRLSQHVNVEAAQLLDNRELVRRLKRTKPFELASKE</sequence>
<evidence type="ECO:0000313" key="1">
    <source>
        <dbReference type="EMBL" id="KMQ85847.1"/>
    </source>
</evidence>
<dbReference type="Proteomes" id="UP000036403">
    <property type="component" value="Unassembled WGS sequence"/>
</dbReference>
<protein>
    <submittedName>
        <fullName evidence="1">Uncharacterized protein</fullName>
    </submittedName>
</protein>
<dbReference type="STRING" id="67767.A0A0J7K648"/>
<keyword evidence="2" id="KW-1185">Reference proteome</keyword>
<accession>A0A0J7K648</accession>
<dbReference type="AlphaFoldDB" id="A0A0J7K648"/>
<gene>
    <name evidence="1" type="ORF">RF55_15365</name>
</gene>
<dbReference type="OrthoDB" id="7698997at2759"/>